<keyword evidence="1" id="KW-0677">Repeat</keyword>
<dbReference type="GO" id="GO:0005220">
    <property type="term" value="F:inositol 1,4,5-trisphosphate-gated calcium channel activity"/>
    <property type="evidence" value="ECO:0007669"/>
    <property type="project" value="UniProtKB-UniRule"/>
</dbReference>
<reference evidence="5" key="2">
    <citation type="journal article" date="2021" name="Genome Biol. Evol.">
        <title>Developing a high-quality reference genome for a parasitic bivalve with doubly uniparental inheritance (Bivalvia: Unionida).</title>
        <authorList>
            <person name="Smith C.H."/>
        </authorList>
    </citation>
    <scope>NUCLEOTIDE SEQUENCE</scope>
    <source>
        <strain evidence="5">CHS0354</strain>
        <tissue evidence="5">Mantle</tissue>
    </source>
</reference>
<dbReference type="InterPro" id="IPR036300">
    <property type="entry name" value="MIR_dom_sf"/>
</dbReference>
<comment type="subcellular location">
    <subcellularLocation>
        <location evidence="2">Endoplasmic reticulum membrane</location>
        <topology evidence="2">Multi-pass membrane protein</topology>
    </subcellularLocation>
</comment>
<reference evidence="5" key="1">
    <citation type="journal article" date="2021" name="Genome Biol. Evol.">
        <title>A High-Quality Reference Genome for a Parasitic Bivalve with Doubly Uniparental Inheritance (Bivalvia: Unionida).</title>
        <authorList>
            <person name="Smith C.H."/>
        </authorList>
    </citation>
    <scope>NUCLEOTIDE SEQUENCE</scope>
    <source>
        <strain evidence="5">CHS0354</strain>
    </source>
</reference>
<evidence type="ECO:0000313" key="6">
    <source>
        <dbReference type="Proteomes" id="UP001195483"/>
    </source>
</evidence>
<dbReference type="SUPFAM" id="SSF82109">
    <property type="entry name" value="MIR domain"/>
    <property type="match status" value="2"/>
</dbReference>
<keyword evidence="2" id="KW-0813">Transport</keyword>
<evidence type="ECO:0000256" key="2">
    <source>
        <dbReference type="RuleBase" id="RU368044"/>
    </source>
</evidence>
<dbReference type="InterPro" id="IPR014821">
    <property type="entry name" value="Ins145_P3_rcpt"/>
</dbReference>
<keyword evidence="2" id="KW-0675">Receptor</keyword>
<dbReference type="Pfam" id="PF02815">
    <property type="entry name" value="MIR"/>
    <property type="match status" value="1"/>
</dbReference>
<dbReference type="Gene3D" id="2.80.10.50">
    <property type="match status" value="2"/>
</dbReference>
<keyword evidence="2" id="KW-0407">Ion channel</keyword>
<keyword evidence="2" id="KW-0406">Ion transport</keyword>
<reference evidence="5" key="3">
    <citation type="submission" date="2023-05" db="EMBL/GenBank/DDBJ databases">
        <authorList>
            <person name="Smith C.H."/>
        </authorList>
    </citation>
    <scope>NUCLEOTIDE SEQUENCE</scope>
    <source>
        <strain evidence="5">CHS0354</strain>
        <tissue evidence="5">Mantle</tissue>
    </source>
</reference>
<keyword evidence="2" id="KW-0107">Calcium channel</keyword>
<evidence type="ECO:0000313" key="5">
    <source>
        <dbReference type="EMBL" id="KAK3607290.1"/>
    </source>
</evidence>
<keyword evidence="2" id="KW-0109">Calcium transport</keyword>
<protein>
    <recommendedName>
        <fullName evidence="2">Inositol 1,4,5-trisphosphate receptor</fullName>
    </recommendedName>
</protein>
<proteinExistence type="inferred from homology"/>
<dbReference type="GO" id="GO:0005789">
    <property type="term" value="C:endoplasmic reticulum membrane"/>
    <property type="evidence" value="ECO:0007669"/>
    <property type="project" value="UniProtKB-SubCell"/>
</dbReference>
<sequence length="386" mass="44311">MEHTLCIGDIVCLYSAESNGYVFAFQSSAFHNEVVVGARQDKDNPDFKDQQVFAFEICVANRYKLNKRYRKLKAKLEKDEANPNLSSHVLQAQKAANAENEDNELQQKIHQGKNLLYGQVIQLRHLFTNKYIHVSSSTSIAESSNMAVELQEYNAKHAQFKIMPMYKVKAGGVVVHADDQIVLESVECTGQYLHVSDKHLRKISIYDRSHELNLSIHQSGFKVCKKYKPAPDDDKKVKAGDVIRLYHNEIGAYLVAEGLFNNEQTEDVHLRMRPVDQSKPKTMFPSSSAITYWEIELQEGPVRGGVLKWEQQCKLVYLCTRRYLSVDQSGKVTLISDQLDPRAVFCLHPVIHVSLLCFNHILRFFSIVHLIFRWLGCYFKPGYFSF</sequence>
<dbReference type="InterPro" id="IPR016093">
    <property type="entry name" value="MIR_motif"/>
</dbReference>
<feature type="coiled-coil region" evidence="3">
    <location>
        <begin position="62"/>
        <end position="115"/>
    </location>
</feature>
<dbReference type="GO" id="GO:0070679">
    <property type="term" value="F:inositol 1,4,5 trisphosphate binding"/>
    <property type="evidence" value="ECO:0007669"/>
    <property type="project" value="UniProtKB-UniRule"/>
</dbReference>
<dbReference type="EMBL" id="JAEAOA010000230">
    <property type="protein sequence ID" value="KAK3607290.1"/>
    <property type="molecule type" value="Genomic_DNA"/>
</dbReference>
<comment type="caution">
    <text evidence="5">The sequence shown here is derived from an EMBL/GenBank/DDBJ whole genome shotgun (WGS) entry which is preliminary data.</text>
</comment>
<comment type="domain">
    <text evidence="2">The receptor contains a calcium channel in its C-terminal extremity. Its large N-terminal cytoplasmic region has the ligand-binding site in the N-terminus and modulatory sites in the middle portion immediately upstream of the channel region.</text>
</comment>
<evidence type="ECO:0000256" key="3">
    <source>
        <dbReference type="SAM" id="Coils"/>
    </source>
</evidence>
<comment type="function">
    <text evidence="2">Receptor for inositol 1,4,5-trisphosphate, a second messenger that mediates the release of intracellular calcium.</text>
</comment>
<dbReference type="Pfam" id="PF08709">
    <property type="entry name" value="Ins145_P3_rec"/>
    <property type="match status" value="1"/>
</dbReference>
<keyword evidence="3" id="KW-0175">Coiled coil</keyword>
<dbReference type="GO" id="GO:0051209">
    <property type="term" value="P:release of sequestered calcium ion into cytosol"/>
    <property type="evidence" value="ECO:0007669"/>
    <property type="project" value="UniProtKB-UniRule"/>
</dbReference>
<keyword evidence="2" id="KW-0472">Membrane</keyword>
<evidence type="ECO:0000256" key="1">
    <source>
        <dbReference type="ARBA" id="ARBA00022737"/>
    </source>
</evidence>
<dbReference type="PROSITE" id="PS50919">
    <property type="entry name" value="MIR"/>
    <property type="match status" value="1"/>
</dbReference>
<gene>
    <name evidence="5" type="ORF">CHS0354_002915</name>
</gene>
<feature type="domain" description="MIR" evidence="4">
    <location>
        <begin position="112"/>
        <end position="165"/>
    </location>
</feature>
<keyword evidence="6" id="KW-1185">Reference proteome</keyword>
<dbReference type="PANTHER" id="PTHR13715:SF99">
    <property type="entry name" value="INOSITOL 1,4,5-TRISPHOSPHATE RECEPTOR-LIKE PROTEIN A"/>
    <property type="match status" value="1"/>
</dbReference>
<dbReference type="InterPro" id="IPR000493">
    <property type="entry name" value="InsP3_rcpt"/>
</dbReference>
<accession>A0AAE0WBF8</accession>
<comment type="subunit">
    <text evidence="2">Homotetramer.</text>
</comment>
<dbReference type="InterPro" id="IPR015925">
    <property type="entry name" value="Ryanodine_IP3_receptor"/>
</dbReference>
<keyword evidence="2" id="KW-0256">Endoplasmic reticulum</keyword>
<dbReference type="Proteomes" id="UP001195483">
    <property type="component" value="Unassembled WGS sequence"/>
</dbReference>
<evidence type="ECO:0000259" key="4">
    <source>
        <dbReference type="PROSITE" id="PS50919"/>
    </source>
</evidence>
<keyword evidence="2" id="KW-0106">Calcium</keyword>
<organism evidence="5 6">
    <name type="scientific">Potamilus streckersoni</name>
    <dbReference type="NCBI Taxonomy" id="2493646"/>
    <lineage>
        <taxon>Eukaryota</taxon>
        <taxon>Metazoa</taxon>
        <taxon>Spiralia</taxon>
        <taxon>Lophotrochozoa</taxon>
        <taxon>Mollusca</taxon>
        <taxon>Bivalvia</taxon>
        <taxon>Autobranchia</taxon>
        <taxon>Heteroconchia</taxon>
        <taxon>Palaeoheterodonta</taxon>
        <taxon>Unionida</taxon>
        <taxon>Unionoidea</taxon>
        <taxon>Unionidae</taxon>
        <taxon>Ambleminae</taxon>
        <taxon>Lampsilini</taxon>
        <taxon>Potamilus</taxon>
    </lineage>
</organism>
<dbReference type="PRINTS" id="PR00779">
    <property type="entry name" value="INSP3RECEPTR"/>
</dbReference>
<name>A0AAE0WBF8_9BIVA</name>
<comment type="similarity">
    <text evidence="2">Belongs to the InsP3 receptor family.</text>
</comment>
<keyword evidence="2" id="KW-1071">Ligand-gated ion channel</keyword>
<dbReference type="CDD" id="cd23280">
    <property type="entry name" value="beta-trefoil_MIR_itr-1-like"/>
    <property type="match status" value="1"/>
</dbReference>
<dbReference type="AlphaFoldDB" id="A0AAE0WBF8"/>
<dbReference type="PANTHER" id="PTHR13715">
    <property type="entry name" value="RYANODINE RECEPTOR AND IP3 RECEPTOR"/>
    <property type="match status" value="1"/>
</dbReference>